<keyword evidence="2" id="KW-0812">Transmembrane</keyword>
<sequence length="111" mass="12407">MKIDLINLIKNQVFAIQMMKTFHSTIVLLLIITMMINIGVQMSTIPEDTVVNNDVESNVDIMNVDTTVLPVEIIQQTTTTTTTTANHPLSRLSQRRKKPKVKNIDADPVCG</sequence>
<evidence type="ECO:0000256" key="1">
    <source>
        <dbReference type="SAM" id="MobiDB-lite"/>
    </source>
</evidence>
<organism evidence="3 4">
    <name type="scientific">Dermatophagoides pteronyssinus</name>
    <name type="common">European house dust mite</name>
    <dbReference type="NCBI Taxonomy" id="6956"/>
    <lineage>
        <taxon>Eukaryota</taxon>
        <taxon>Metazoa</taxon>
        <taxon>Ecdysozoa</taxon>
        <taxon>Arthropoda</taxon>
        <taxon>Chelicerata</taxon>
        <taxon>Arachnida</taxon>
        <taxon>Acari</taxon>
        <taxon>Acariformes</taxon>
        <taxon>Sarcoptiformes</taxon>
        <taxon>Astigmata</taxon>
        <taxon>Psoroptidia</taxon>
        <taxon>Analgoidea</taxon>
        <taxon>Pyroglyphidae</taxon>
        <taxon>Dermatophagoidinae</taxon>
        <taxon>Dermatophagoides</taxon>
    </lineage>
</organism>
<feature type="transmembrane region" description="Helical" evidence="2">
    <location>
        <begin position="21"/>
        <end position="40"/>
    </location>
</feature>
<dbReference type="Proteomes" id="UP000887458">
    <property type="component" value="Unassembled WGS sequence"/>
</dbReference>
<comment type="caution">
    <text evidence="3">The sequence shown here is derived from an EMBL/GenBank/DDBJ whole genome shotgun (WGS) entry which is preliminary data.</text>
</comment>
<name>A0ABQ8J6J8_DERPT</name>
<keyword evidence="2" id="KW-1133">Transmembrane helix</keyword>
<reference evidence="3 4" key="1">
    <citation type="journal article" date="2018" name="J. Allergy Clin. Immunol.">
        <title>High-quality assembly of Dermatophagoides pteronyssinus genome and transcriptome reveals a wide range of novel allergens.</title>
        <authorList>
            <person name="Liu X.Y."/>
            <person name="Yang K.Y."/>
            <person name="Wang M.Q."/>
            <person name="Kwok J.S."/>
            <person name="Zeng X."/>
            <person name="Yang Z."/>
            <person name="Xiao X.J."/>
            <person name="Lau C.P."/>
            <person name="Li Y."/>
            <person name="Huang Z.M."/>
            <person name="Ba J.G."/>
            <person name="Yim A.K."/>
            <person name="Ouyang C.Y."/>
            <person name="Ngai S.M."/>
            <person name="Chan T.F."/>
            <person name="Leung E.L."/>
            <person name="Liu L."/>
            <person name="Liu Z.G."/>
            <person name="Tsui S.K."/>
        </authorList>
    </citation>
    <scope>NUCLEOTIDE SEQUENCE [LARGE SCALE GENOMIC DNA]</scope>
    <source>
        <strain evidence="3">Derp</strain>
    </source>
</reference>
<evidence type="ECO:0000313" key="4">
    <source>
        <dbReference type="Proteomes" id="UP000887458"/>
    </source>
</evidence>
<dbReference type="EMBL" id="NJHN03000065">
    <property type="protein sequence ID" value="KAH9418208.1"/>
    <property type="molecule type" value="Genomic_DNA"/>
</dbReference>
<evidence type="ECO:0000256" key="2">
    <source>
        <dbReference type="SAM" id="Phobius"/>
    </source>
</evidence>
<evidence type="ECO:0008006" key="5">
    <source>
        <dbReference type="Google" id="ProtNLM"/>
    </source>
</evidence>
<accession>A0ABQ8J6J8</accession>
<feature type="region of interest" description="Disordered" evidence="1">
    <location>
        <begin position="79"/>
        <end position="111"/>
    </location>
</feature>
<gene>
    <name evidence="3" type="ORF">DERP_010762</name>
</gene>
<keyword evidence="4" id="KW-1185">Reference proteome</keyword>
<keyword evidence="2" id="KW-0472">Membrane</keyword>
<reference evidence="3 4" key="2">
    <citation type="journal article" date="2022" name="Mol. Biol. Evol.">
        <title>Comparative Genomics Reveals Insights into the Divergent Evolution of Astigmatic Mites and Household Pest Adaptations.</title>
        <authorList>
            <person name="Xiong Q."/>
            <person name="Wan A.T."/>
            <person name="Liu X."/>
            <person name="Fung C.S."/>
            <person name="Xiao X."/>
            <person name="Malainual N."/>
            <person name="Hou J."/>
            <person name="Wang L."/>
            <person name="Wang M."/>
            <person name="Yang K.Y."/>
            <person name="Cui Y."/>
            <person name="Leung E.L."/>
            <person name="Nong W."/>
            <person name="Shin S.K."/>
            <person name="Au S.W."/>
            <person name="Jeong K.Y."/>
            <person name="Chew F.T."/>
            <person name="Hui J.H."/>
            <person name="Leung T.F."/>
            <person name="Tungtrongchitr A."/>
            <person name="Zhong N."/>
            <person name="Liu Z."/>
            <person name="Tsui S.K."/>
        </authorList>
    </citation>
    <scope>NUCLEOTIDE SEQUENCE [LARGE SCALE GENOMIC DNA]</scope>
    <source>
        <strain evidence="3">Derp</strain>
    </source>
</reference>
<evidence type="ECO:0000313" key="3">
    <source>
        <dbReference type="EMBL" id="KAH9418208.1"/>
    </source>
</evidence>
<proteinExistence type="predicted"/>
<protein>
    <recommendedName>
        <fullName evidence="5">Secreted protein</fullName>
    </recommendedName>
</protein>